<evidence type="ECO:0000313" key="1">
    <source>
        <dbReference type="EMBL" id="AFI71061.1"/>
    </source>
</evidence>
<accession>I1WXQ6</accession>
<feature type="non-terminal residue" evidence="1">
    <location>
        <position position="1"/>
    </location>
</feature>
<reference evidence="1" key="1">
    <citation type="journal article" date="2013" name="Chemosphere">
        <title>Characterisation of genes transcriptionally upregulated in the liver of sand goby (Pomatoschistus minutus) by 17alpha-ethinyloestradiol: identification of distinct vitellogenin and zona radiata protein transcripts.</title>
        <authorList>
            <person name="Humble J.L."/>
            <person name="Hands E."/>
            <person name="Saaristo M."/>
            <person name="Lindstrom K."/>
            <person name="Lehtonen K.K."/>
            <person name="Diaz de Cerio O."/>
            <person name="Cancio I."/>
            <person name="Wilson G."/>
            <person name="Craft J.A."/>
        </authorList>
    </citation>
    <scope>NUCLEOTIDE SEQUENCE</scope>
</reference>
<keyword evidence="1" id="KW-0449">Lipoprotein</keyword>
<dbReference type="Gene3D" id="1.20.120.20">
    <property type="entry name" value="Apolipoprotein"/>
    <property type="match status" value="1"/>
</dbReference>
<proteinExistence type="evidence at transcript level"/>
<dbReference type="EMBL" id="JQ511256">
    <property type="protein sequence ID" value="AFI71061.1"/>
    <property type="molecule type" value="mRNA"/>
</dbReference>
<name>I1WXQ6_POMMI</name>
<dbReference type="AlphaFoldDB" id="I1WXQ6"/>
<organism evidence="1">
    <name type="scientific">Pomatoschistus minutus</name>
    <name type="common">Sand goby</name>
    <name type="synonym">Gobius minutus</name>
    <dbReference type="NCBI Taxonomy" id="13225"/>
    <lineage>
        <taxon>Eukaryota</taxon>
        <taxon>Metazoa</taxon>
        <taxon>Chordata</taxon>
        <taxon>Craniata</taxon>
        <taxon>Vertebrata</taxon>
        <taxon>Euteleostomi</taxon>
        <taxon>Actinopterygii</taxon>
        <taxon>Neopterygii</taxon>
        <taxon>Teleostei</taxon>
        <taxon>Neoteleostei</taxon>
        <taxon>Acanthomorphata</taxon>
        <taxon>Gobiaria</taxon>
        <taxon>Gobiiformes</taxon>
        <taxon>Gobioidei</taxon>
        <taxon>Gobiidae</taxon>
        <taxon>Gobiinae</taxon>
        <taxon>Pomatoschistus</taxon>
    </lineage>
</organism>
<sequence>ISQVRDNTQEKMTSINELLKTQVQTAGETIQSKVDEIRQNFDKGGKDLRSVVEEIVDDVRTWFGL</sequence>
<protein>
    <submittedName>
        <fullName evidence="1">Apolipoprotein E1</fullName>
    </submittedName>
</protein>
<dbReference type="SUPFAM" id="SSF58113">
    <property type="entry name" value="Apolipoprotein A-I"/>
    <property type="match status" value="1"/>
</dbReference>